<dbReference type="AlphaFoldDB" id="A0AAD6G437"/>
<dbReference type="GeneID" id="81598311"/>
<proteinExistence type="predicted"/>
<evidence type="ECO:0008006" key="3">
    <source>
        <dbReference type="Google" id="ProtNLM"/>
    </source>
</evidence>
<evidence type="ECO:0000313" key="2">
    <source>
        <dbReference type="Proteomes" id="UP001213681"/>
    </source>
</evidence>
<dbReference type="RefSeq" id="XP_056766686.1">
    <property type="nucleotide sequence ID" value="XM_056908068.1"/>
</dbReference>
<comment type="caution">
    <text evidence="1">The sequence shown here is derived from an EMBL/GenBank/DDBJ whole genome shotgun (WGS) entry which is preliminary data.</text>
</comment>
<reference evidence="1" key="1">
    <citation type="submission" date="2022-12" db="EMBL/GenBank/DDBJ databases">
        <authorList>
            <person name="Petersen C."/>
        </authorList>
    </citation>
    <scope>NUCLEOTIDE SEQUENCE</scope>
    <source>
        <strain evidence="1">IBT 16125</strain>
    </source>
</reference>
<accession>A0AAD6G437</accession>
<reference evidence="1" key="2">
    <citation type="journal article" date="2023" name="IMA Fungus">
        <title>Comparative genomic study of the Penicillium genus elucidates a diverse pangenome and 15 lateral gene transfer events.</title>
        <authorList>
            <person name="Petersen C."/>
            <person name="Sorensen T."/>
            <person name="Nielsen M.R."/>
            <person name="Sondergaard T.E."/>
            <person name="Sorensen J.L."/>
            <person name="Fitzpatrick D.A."/>
            <person name="Frisvad J.C."/>
            <person name="Nielsen K.L."/>
        </authorList>
    </citation>
    <scope>NUCLEOTIDE SEQUENCE</scope>
    <source>
        <strain evidence="1">IBT 16125</strain>
    </source>
</reference>
<evidence type="ECO:0000313" key="1">
    <source>
        <dbReference type="EMBL" id="KAJ5453730.1"/>
    </source>
</evidence>
<dbReference type="PANTHER" id="PTHR38886:SF1">
    <property type="entry name" value="NACHT-NTPASE AND P-LOOP NTPASES N-TERMINAL DOMAIN-CONTAINING PROTEIN"/>
    <property type="match status" value="1"/>
</dbReference>
<dbReference type="PANTHER" id="PTHR38886">
    <property type="entry name" value="SESA DOMAIN-CONTAINING PROTEIN"/>
    <property type="match status" value="1"/>
</dbReference>
<organism evidence="1 2">
    <name type="scientific">Penicillium daleae</name>
    <dbReference type="NCBI Taxonomy" id="63821"/>
    <lineage>
        <taxon>Eukaryota</taxon>
        <taxon>Fungi</taxon>
        <taxon>Dikarya</taxon>
        <taxon>Ascomycota</taxon>
        <taxon>Pezizomycotina</taxon>
        <taxon>Eurotiomycetes</taxon>
        <taxon>Eurotiomycetidae</taxon>
        <taxon>Eurotiales</taxon>
        <taxon>Aspergillaceae</taxon>
        <taxon>Penicillium</taxon>
    </lineage>
</organism>
<dbReference type="EMBL" id="JAPVEA010000005">
    <property type="protein sequence ID" value="KAJ5453730.1"/>
    <property type="molecule type" value="Genomic_DNA"/>
</dbReference>
<protein>
    <recommendedName>
        <fullName evidence="3">Fungal N-terminal domain-containing protein</fullName>
    </recommendedName>
</protein>
<keyword evidence="2" id="KW-1185">Reference proteome</keyword>
<sequence>MPFGFSIGDIILCARIAHRLFSSVTAGRNKAPRDLKELQDALFGLCYALDLLQVKHKAIMASATSRPNIVTPPTNQPLGYMIKSCQKTLEELDNATAKYRAAADDPPLVRAQVRAQWKRILWDLRGDSLTKYRQKLQSHTDSISLVLSTFIWSTTDRIEEQNKRHAQKLNELYYQTSQFNKNVYQLEQTPGHHNYAQSHHIYEPLAQGARLTKQ</sequence>
<dbReference type="Proteomes" id="UP001213681">
    <property type="component" value="Unassembled WGS sequence"/>
</dbReference>
<gene>
    <name evidence="1" type="ORF">N7458_004686</name>
</gene>
<name>A0AAD6G437_9EURO</name>